<protein>
    <recommendedName>
        <fullName evidence="1">Oxidoreductase molybdopterin-binding domain-containing protein</fullName>
    </recommendedName>
</protein>
<dbReference type="Gene3D" id="3.90.420.10">
    <property type="entry name" value="Oxidoreductase, molybdopterin-binding domain"/>
    <property type="match status" value="1"/>
</dbReference>
<name>A0A381Z5Y2_9ZZZZ</name>
<dbReference type="PANTHER" id="PTHR19372">
    <property type="entry name" value="SULFITE REDUCTASE"/>
    <property type="match status" value="1"/>
</dbReference>
<dbReference type="GO" id="GO:0043546">
    <property type="term" value="F:molybdopterin cofactor binding"/>
    <property type="evidence" value="ECO:0007669"/>
    <property type="project" value="TreeGrafter"/>
</dbReference>
<dbReference type="Pfam" id="PF00174">
    <property type="entry name" value="Oxidored_molyb"/>
    <property type="match status" value="1"/>
</dbReference>
<dbReference type="GO" id="GO:0006790">
    <property type="term" value="P:sulfur compound metabolic process"/>
    <property type="evidence" value="ECO:0007669"/>
    <property type="project" value="TreeGrafter"/>
</dbReference>
<dbReference type="AlphaFoldDB" id="A0A381Z5Y2"/>
<dbReference type="EMBL" id="UINC01020044">
    <property type="protein sequence ID" value="SVA84564.1"/>
    <property type="molecule type" value="Genomic_DNA"/>
</dbReference>
<organism evidence="2">
    <name type="scientific">marine metagenome</name>
    <dbReference type="NCBI Taxonomy" id="408172"/>
    <lineage>
        <taxon>unclassified sequences</taxon>
        <taxon>metagenomes</taxon>
        <taxon>ecological metagenomes</taxon>
    </lineage>
</organism>
<evidence type="ECO:0000259" key="1">
    <source>
        <dbReference type="Pfam" id="PF00174"/>
    </source>
</evidence>
<feature type="domain" description="Oxidoreductase molybdopterin-binding" evidence="1">
    <location>
        <begin position="82"/>
        <end position="240"/>
    </location>
</feature>
<proteinExistence type="predicted"/>
<accession>A0A381Z5Y2</accession>
<dbReference type="PANTHER" id="PTHR19372:SF7">
    <property type="entry name" value="SULFITE OXIDASE, MITOCHONDRIAL"/>
    <property type="match status" value="1"/>
</dbReference>
<dbReference type="PRINTS" id="PR00407">
    <property type="entry name" value="EUMOPTERIN"/>
</dbReference>
<dbReference type="InterPro" id="IPR008335">
    <property type="entry name" value="Mopterin_OxRdtase_euk"/>
</dbReference>
<dbReference type="SUPFAM" id="SSF56524">
    <property type="entry name" value="Oxidoreductase molybdopterin-binding domain"/>
    <property type="match status" value="1"/>
</dbReference>
<dbReference type="GO" id="GO:0008482">
    <property type="term" value="F:sulfite oxidase activity"/>
    <property type="evidence" value="ECO:0007669"/>
    <property type="project" value="TreeGrafter"/>
</dbReference>
<feature type="non-terminal residue" evidence="2">
    <location>
        <position position="241"/>
    </location>
</feature>
<reference evidence="2" key="1">
    <citation type="submission" date="2018-05" db="EMBL/GenBank/DDBJ databases">
        <authorList>
            <person name="Lanie J.A."/>
            <person name="Ng W.-L."/>
            <person name="Kazmierczak K.M."/>
            <person name="Andrzejewski T.M."/>
            <person name="Davidsen T.M."/>
            <person name="Wayne K.J."/>
            <person name="Tettelin H."/>
            <person name="Glass J.I."/>
            <person name="Rusch D."/>
            <person name="Podicherti R."/>
            <person name="Tsui H.-C.T."/>
            <person name="Winkler M.E."/>
        </authorList>
    </citation>
    <scope>NUCLEOTIDE SEQUENCE</scope>
</reference>
<dbReference type="InterPro" id="IPR000572">
    <property type="entry name" value="OxRdtase_Mopterin-bd_dom"/>
</dbReference>
<gene>
    <name evidence="2" type="ORF">METZ01_LOCUS137418</name>
</gene>
<dbReference type="InterPro" id="IPR006311">
    <property type="entry name" value="TAT_signal"/>
</dbReference>
<evidence type="ECO:0000313" key="2">
    <source>
        <dbReference type="EMBL" id="SVA84564.1"/>
    </source>
</evidence>
<dbReference type="PROSITE" id="PS51318">
    <property type="entry name" value="TAT"/>
    <property type="match status" value="1"/>
</dbReference>
<dbReference type="GO" id="GO:0020037">
    <property type="term" value="F:heme binding"/>
    <property type="evidence" value="ECO:0007669"/>
    <property type="project" value="TreeGrafter"/>
</dbReference>
<dbReference type="InterPro" id="IPR036374">
    <property type="entry name" value="OxRdtase_Mopterin-bd_sf"/>
</dbReference>
<sequence>MVDLSRMSRRELLVRGGVTAAGLALLQDDALAALMDISVQEEVIPWLDRPPTAPVSDVNVLDWEALDSWITPTDKLFRVGHYGRPVIEERDWNLEISGLVQRPRSFTLPELRARRRRDVVFTLECAGNRGFSGFMGAVHNARWTGTPLASILEEAGVLSSGIEVVFWGSDEGEEEIRGNTITQNFARSMSIQDAMDSNLLLCYEVNGEPLPNAHGFPLRLIAPGWYGIANVKWLTRIEVRA</sequence>